<dbReference type="InterPro" id="IPR017871">
    <property type="entry name" value="ABC_transporter-like_CS"/>
</dbReference>
<dbReference type="FunFam" id="3.40.50.300:FF:000016">
    <property type="entry name" value="Oligopeptide ABC transporter ATP-binding component"/>
    <property type="match status" value="1"/>
</dbReference>
<gene>
    <name evidence="7" type="ORF">FQ775_04755</name>
</gene>
<dbReference type="EMBL" id="CP042301">
    <property type="protein sequence ID" value="QDY99740.1"/>
    <property type="molecule type" value="Genomic_DNA"/>
</dbReference>
<dbReference type="GO" id="GO:0055085">
    <property type="term" value="P:transmembrane transport"/>
    <property type="evidence" value="ECO:0007669"/>
    <property type="project" value="UniProtKB-ARBA"/>
</dbReference>
<dbReference type="Pfam" id="PF08352">
    <property type="entry name" value="oligo_HPY"/>
    <property type="match status" value="1"/>
</dbReference>
<evidence type="ECO:0000313" key="8">
    <source>
        <dbReference type="Proteomes" id="UP000321389"/>
    </source>
</evidence>
<sequence length="343" mass="37847">MIGKPLLEIKDLSVTYWGRSLLGFGGKPFVAVKDANLSIRAGETLGLVGESGSGKSSIANTVLGLVPASSGSMRFGDHDLVAMKTRYPSEVRNQIQAVFQDPYSSLNPSMTVEEIVTEPLRVHTGMSKARRRERAVELLKLVSLSEEHLSRHPHQFSGGQRQRIAIASALALQPKLIVLDEPVSALDVSTQNQIINLLYERRDALGIAYLLIAHDLALVHHISDRIAVMYLGHIVEEGPSDRVYKNPAHPYTRALLEAVPLLDPERQRARRASRKLQPAQDMQRIADVGCPYKNRCPFVMPRCQTEMPPAYPVDGGGVANCFLLAPEVEQSAKHTREPERIAS</sequence>
<accession>A0A5B8KW02</accession>
<dbReference type="InterPro" id="IPR003439">
    <property type="entry name" value="ABC_transporter-like_ATP-bd"/>
</dbReference>
<dbReference type="GO" id="GO:0005886">
    <property type="term" value="C:plasma membrane"/>
    <property type="evidence" value="ECO:0007669"/>
    <property type="project" value="UniProtKB-SubCell"/>
</dbReference>
<dbReference type="InterPro" id="IPR003593">
    <property type="entry name" value="AAA+_ATPase"/>
</dbReference>
<feature type="domain" description="ABC transporter" evidence="6">
    <location>
        <begin position="7"/>
        <end position="256"/>
    </location>
</feature>
<protein>
    <submittedName>
        <fullName evidence="7">ATP-binding cassette domain-containing protein</fullName>
    </submittedName>
</protein>
<comment type="subcellular location">
    <subcellularLocation>
        <location evidence="1">Cell inner membrane</location>
        <topology evidence="1">Peripheral membrane protein</topology>
    </subcellularLocation>
</comment>
<evidence type="ECO:0000256" key="5">
    <source>
        <dbReference type="ARBA" id="ARBA00022840"/>
    </source>
</evidence>
<dbReference type="InterPro" id="IPR050319">
    <property type="entry name" value="ABC_transp_ATP-bind"/>
</dbReference>
<evidence type="ECO:0000259" key="6">
    <source>
        <dbReference type="PROSITE" id="PS50893"/>
    </source>
</evidence>
<keyword evidence="3" id="KW-0813">Transport</keyword>
<dbReference type="SUPFAM" id="SSF52540">
    <property type="entry name" value="P-loop containing nucleoside triphosphate hydrolases"/>
    <property type="match status" value="1"/>
</dbReference>
<dbReference type="Pfam" id="PF00005">
    <property type="entry name" value="ABC_tran"/>
    <property type="match status" value="1"/>
</dbReference>
<dbReference type="InterPro" id="IPR013563">
    <property type="entry name" value="Oligopep_ABC_C"/>
</dbReference>
<dbReference type="CDD" id="cd03257">
    <property type="entry name" value="ABC_NikE_OppD_transporters"/>
    <property type="match status" value="1"/>
</dbReference>
<dbReference type="PANTHER" id="PTHR43776:SF8">
    <property type="entry name" value="ABC TRANSPORTER, ATP-BINDING PROTEIN"/>
    <property type="match status" value="1"/>
</dbReference>
<dbReference type="PROSITE" id="PS50893">
    <property type="entry name" value="ABC_TRANSPORTER_2"/>
    <property type="match status" value="1"/>
</dbReference>
<evidence type="ECO:0000313" key="7">
    <source>
        <dbReference type="EMBL" id="QDY99740.1"/>
    </source>
</evidence>
<dbReference type="AlphaFoldDB" id="A0A5B8KW02"/>
<evidence type="ECO:0000256" key="1">
    <source>
        <dbReference type="ARBA" id="ARBA00004417"/>
    </source>
</evidence>
<keyword evidence="8" id="KW-1185">Reference proteome</keyword>
<dbReference type="RefSeq" id="WP_146298394.1">
    <property type="nucleotide sequence ID" value="NZ_CP042301.2"/>
</dbReference>
<dbReference type="PANTHER" id="PTHR43776">
    <property type="entry name" value="TRANSPORT ATP-BINDING PROTEIN"/>
    <property type="match status" value="1"/>
</dbReference>
<dbReference type="KEGG" id="niy:FQ775_04755"/>
<name>A0A5B8KW02_9HYPH</name>
<dbReference type="SMART" id="SM00382">
    <property type="entry name" value="AAA"/>
    <property type="match status" value="1"/>
</dbReference>
<dbReference type="GO" id="GO:0016887">
    <property type="term" value="F:ATP hydrolysis activity"/>
    <property type="evidence" value="ECO:0007669"/>
    <property type="project" value="InterPro"/>
</dbReference>
<organism evidence="7 8">
    <name type="scientific">Nitratireductor mangrovi</name>
    <dbReference type="NCBI Taxonomy" id="2599600"/>
    <lineage>
        <taxon>Bacteria</taxon>
        <taxon>Pseudomonadati</taxon>
        <taxon>Pseudomonadota</taxon>
        <taxon>Alphaproteobacteria</taxon>
        <taxon>Hyphomicrobiales</taxon>
        <taxon>Phyllobacteriaceae</taxon>
        <taxon>Nitratireductor</taxon>
    </lineage>
</organism>
<reference evidence="7" key="1">
    <citation type="submission" date="2020-04" db="EMBL/GenBank/DDBJ databases">
        <title>Nitratireductor sp. nov. isolated from mangrove soil.</title>
        <authorList>
            <person name="Ye Y."/>
        </authorList>
    </citation>
    <scope>NUCLEOTIDE SEQUENCE</scope>
    <source>
        <strain evidence="7">SY7</strain>
    </source>
</reference>
<dbReference type="InterPro" id="IPR027417">
    <property type="entry name" value="P-loop_NTPase"/>
</dbReference>
<dbReference type="GO" id="GO:0005524">
    <property type="term" value="F:ATP binding"/>
    <property type="evidence" value="ECO:0007669"/>
    <property type="project" value="UniProtKB-KW"/>
</dbReference>
<dbReference type="Proteomes" id="UP000321389">
    <property type="component" value="Chromosome"/>
</dbReference>
<dbReference type="GO" id="GO:0015833">
    <property type="term" value="P:peptide transport"/>
    <property type="evidence" value="ECO:0007669"/>
    <property type="project" value="InterPro"/>
</dbReference>
<comment type="similarity">
    <text evidence="2">Belongs to the ABC transporter superfamily.</text>
</comment>
<keyword evidence="5 7" id="KW-0067">ATP-binding</keyword>
<evidence type="ECO:0000256" key="2">
    <source>
        <dbReference type="ARBA" id="ARBA00005417"/>
    </source>
</evidence>
<dbReference type="NCBIfam" id="TIGR01727">
    <property type="entry name" value="oligo_HPY"/>
    <property type="match status" value="1"/>
</dbReference>
<dbReference type="OrthoDB" id="9802264at2"/>
<keyword evidence="4" id="KW-0547">Nucleotide-binding</keyword>
<evidence type="ECO:0000256" key="3">
    <source>
        <dbReference type="ARBA" id="ARBA00022448"/>
    </source>
</evidence>
<proteinExistence type="inferred from homology"/>
<dbReference type="Gene3D" id="3.40.50.300">
    <property type="entry name" value="P-loop containing nucleotide triphosphate hydrolases"/>
    <property type="match status" value="1"/>
</dbReference>
<dbReference type="PROSITE" id="PS00211">
    <property type="entry name" value="ABC_TRANSPORTER_1"/>
    <property type="match status" value="1"/>
</dbReference>
<evidence type="ECO:0000256" key="4">
    <source>
        <dbReference type="ARBA" id="ARBA00022741"/>
    </source>
</evidence>